<reference evidence="1 2" key="1">
    <citation type="submission" date="2019-06" db="EMBL/GenBank/DDBJ databases">
        <title>Sequencing the genomes of 1000 actinobacteria strains.</title>
        <authorList>
            <person name="Klenk H.-P."/>
        </authorList>
    </citation>
    <scope>NUCLEOTIDE SEQUENCE [LARGE SCALE GENOMIC DNA]</scope>
    <source>
        <strain evidence="1 2">DSM 45301</strain>
    </source>
</reference>
<keyword evidence="2" id="KW-1185">Reference proteome</keyword>
<comment type="caution">
    <text evidence="1">The sequence shown here is derived from an EMBL/GenBank/DDBJ whole genome shotgun (WGS) entry which is preliminary data.</text>
</comment>
<protein>
    <submittedName>
        <fullName evidence="1">Uncharacterized protein</fullName>
    </submittedName>
</protein>
<dbReference type="AlphaFoldDB" id="A0A543DKT3"/>
<name>A0A543DKT3_9PSEU</name>
<sequence>MTMAGAFSVLPTGLTGMRSCDVRSAGLRLPPWAAARVRVR</sequence>
<accession>A0A543DKT3</accession>
<gene>
    <name evidence="1" type="ORF">FB558_5728</name>
</gene>
<proteinExistence type="predicted"/>
<organism evidence="1 2">
    <name type="scientific">Pseudonocardia kunmingensis</name>
    <dbReference type="NCBI Taxonomy" id="630975"/>
    <lineage>
        <taxon>Bacteria</taxon>
        <taxon>Bacillati</taxon>
        <taxon>Actinomycetota</taxon>
        <taxon>Actinomycetes</taxon>
        <taxon>Pseudonocardiales</taxon>
        <taxon>Pseudonocardiaceae</taxon>
        <taxon>Pseudonocardia</taxon>
    </lineage>
</organism>
<evidence type="ECO:0000313" key="1">
    <source>
        <dbReference type="EMBL" id="TQM09950.1"/>
    </source>
</evidence>
<dbReference type="EMBL" id="VFPA01000003">
    <property type="protein sequence ID" value="TQM09950.1"/>
    <property type="molecule type" value="Genomic_DNA"/>
</dbReference>
<dbReference type="Proteomes" id="UP000315677">
    <property type="component" value="Unassembled WGS sequence"/>
</dbReference>
<evidence type="ECO:0000313" key="2">
    <source>
        <dbReference type="Proteomes" id="UP000315677"/>
    </source>
</evidence>